<dbReference type="Pfam" id="PF24951">
    <property type="entry name" value="LisH_PAC1"/>
    <property type="match status" value="1"/>
</dbReference>
<dbReference type="SUPFAM" id="SSF50978">
    <property type="entry name" value="WD40 repeat-like"/>
    <property type="match status" value="1"/>
</dbReference>
<dbReference type="Gene3D" id="2.130.10.10">
    <property type="entry name" value="YVTN repeat-like/Quinoprotein amine dehydrogenase"/>
    <property type="match status" value="1"/>
</dbReference>
<evidence type="ECO:0000256" key="6">
    <source>
        <dbReference type="ARBA" id="ARBA00022737"/>
    </source>
</evidence>
<dbReference type="PROSITE" id="PS50082">
    <property type="entry name" value="WD_REPEATS_2"/>
    <property type="match status" value="5"/>
</dbReference>
<comment type="caution">
    <text evidence="14">The sequence shown here is derived from an EMBL/GenBank/DDBJ whole genome shotgun (WGS) entry which is preliminary data.</text>
</comment>
<evidence type="ECO:0000313" key="15">
    <source>
        <dbReference type="Proteomes" id="UP001050691"/>
    </source>
</evidence>
<feature type="repeat" description="WD" evidence="12">
    <location>
        <begin position="152"/>
        <end position="193"/>
    </location>
</feature>
<dbReference type="AlphaFoldDB" id="A0AAV5AQX5"/>
<dbReference type="InterPro" id="IPR006594">
    <property type="entry name" value="LisH"/>
</dbReference>
<comment type="domain">
    <text evidence="11">Dimerization mediated by the LisH domain may be required to activate dynein.</text>
</comment>
<evidence type="ECO:0000256" key="2">
    <source>
        <dbReference type="ARBA" id="ARBA00022490"/>
    </source>
</evidence>
<evidence type="ECO:0000256" key="7">
    <source>
        <dbReference type="ARBA" id="ARBA00022776"/>
    </source>
</evidence>
<evidence type="ECO:0000256" key="11">
    <source>
        <dbReference type="HAMAP-Rule" id="MF_03141"/>
    </source>
</evidence>
<evidence type="ECO:0000256" key="10">
    <source>
        <dbReference type="ARBA" id="ARBA00023306"/>
    </source>
</evidence>
<dbReference type="InterPro" id="IPR037190">
    <property type="entry name" value="LIS1_N"/>
</dbReference>
<dbReference type="InterPro" id="IPR015943">
    <property type="entry name" value="WD40/YVTN_repeat-like_dom_sf"/>
</dbReference>
<dbReference type="HAMAP" id="MF_03141">
    <property type="entry name" value="lis1"/>
    <property type="match status" value="1"/>
</dbReference>
<keyword evidence="10 11" id="KW-0131">Cell cycle</keyword>
<dbReference type="GO" id="GO:0051301">
    <property type="term" value="P:cell division"/>
    <property type="evidence" value="ECO:0007669"/>
    <property type="project" value="UniProtKB-KW"/>
</dbReference>
<dbReference type="SMART" id="SM00320">
    <property type="entry name" value="WD40"/>
    <property type="match status" value="6"/>
</dbReference>
<dbReference type="InterPro" id="IPR019775">
    <property type="entry name" value="WD40_repeat_CS"/>
</dbReference>
<keyword evidence="6" id="KW-0677">Repeat</keyword>
<dbReference type="GO" id="GO:0000922">
    <property type="term" value="C:spindle pole"/>
    <property type="evidence" value="ECO:0007669"/>
    <property type="project" value="UniProtKB-SubCell"/>
</dbReference>
<comment type="function">
    <text evidence="11">Positively regulates the activity of the minus-end directed microtubule motor protein dynein. May enhance dynein-mediated microtubule sliding by targeting dynein to the microtubule plus end. Required for nuclear migration during vegetative growth as well as development. Required for retrograde early endosome (EE) transport from the hyphal tip. Required for localization of dynein to the mitotic spindle poles. Recruits additional proteins to the dynein complex at SPBs.</text>
</comment>
<dbReference type="GO" id="GO:0000132">
    <property type="term" value="P:establishment of mitotic spindle orientation"/>
    <property type="evidence" value="ECO:0007669"/>
    <property type="project" value="UniProtKB-UniRule"/>
</dbReference>
<feature type="repeat" description="WD" evidence="12">
    <location>
        <begin position="322"/>
        <end position="345"/>
    </location>
</feature>
<keyword evidence="3 12" id="KW-0853">WD repeat</keyword>
<dbReference type="GO" id="GO:0005874">
    <property type="term" value="C:microtubule"/>
    <property type="evidence" value="ECO:0007669"/>
    <property type="project" value="UniProtKB-KW"/>
</dbReference>
<comment type="subcellular location">
    <subcellularLocation>
        <location evidence="11">Cytoplasm</location>
        <location evidence="11">Cytoskeleton</location>
    </subcellularLocation>
    <subcellularLocation>
        <location evidence="11">Cytoplasm</location>
        <location evidence="11">Cytoskeleton</location>
        <location evidence="11">Spindle pole</location>
    </subcellularLocation>
    <text evidence="11">Localizes to the plus ends of microtubules at the hyphal tip and the mitotic spindle poles.</text>
</comment>
<evidence type="ECO:0000256" key="8">
    <source>
        <dbReference type="ARBA" id="ARBA00023054"/>
    </source>
</evidence>
<keyword evidence="15" id="KW-1185">Reference proteome</keyword>
<dbReference type="PROSITE" id="PS50294">
    <property type="entry name" value="WD_REPEATS_REGION"/>
    <property type="match status" value="4"/>
</dbReference>
<gene>
    <name evidence="11" type="primary">PAC1</name>
    <name evidence="11" type="synonym">LIS1</name>
    <name evidence="14" type="ORF">Clacol_010197</name>
</gene>
<dbReference type="Proteomes" id="UP001050691">
    <property type="component" value="Unassembled WGS sequence"/>
</dbReference>
<dbReference type="GO" id="GO:0051012">
    <property type="term" value="P:microtubule sliding"/>
    <property type="evidence" value="ECO:0007669"/>
    <property type="project" value="UniProtKB-UniRule"/>
</dbReference>
<dbReference type="InterPro" id="IPR020472">
    <property type="entry name" value="WD40_PAC1"/>
</dbReference>
<sequence>MAGTLSERQQDDLHRSILDYLSSAGFTKTYEQMKEEVPGVQDFQPDTNSKTAGLLAKKWTGLIRLQRRIMDLEARLSQAQEDLSHLSHLPAGTKRTNLDWLPRAPAKHTLSGHRDTVTAISFHPLYSAIASASLDSTLKVWDWESGELERTLKGHTRGVTYCEYDSKGKQLVSCSNDLFIKLWNVEDDYQNSTTLRGHEHTVSTARFLPGDDKIVSAGRDQSVRIWNIGTGHCIKVIHAHTEWIRSAVPSPDGRLILTCSADHTAKLSDTESGAVKVELRGHENVVEAAVFAPTISMPAIRDLVARPANALTAKVDALGVAFVLTGSRDKTIKLWDALSGQCLWTFVGHDNWVRSIAFHPSGKYLLTACDDKSVRIWELKTGRCAKKIESAHDSFIESLSWGRQIVSSTTIDKDAKDEGPRPINVVATASSDKANYKDKWMMRGGV</sequence>
<protein>
    <recommendedName>
        <fullName evidence="11">Nuclear distribution protein PAC1</fullName>
    </recommendedName>
    <alternativeName>
        <fullName evidence="11">Lissencephaly-1 homolog</fullName>
        <shortName evidence="11">LIS-1</shortName>
    </alternativeName>
    <alternativeName>
        <fullName evidence="11">nudF homolog</fullName>
    </alternativeName>
</protein>
<dbReference type="PIRSF" id="PIRSF037647">
    <property type="entry name" value="Dynein_regulator_Lis1"/>
    <property type="match status" value="1"/>
</dbReference>
<dbReference type="SUPFAM" id="SSF109925">
    <property type="entry name" value="Lissencephaly-1 protein (Lis-1, PAF-AH alpha) N-terminal domain"/>
    <property type="match status" value="1"/>
</dbReference>
<dbReference type="PRINTS" id="PR00320">
    <property type="entry name" value="GPROTEINBRPT"/>
</dbReference>
<dbReference type="GO" id="GO:0005737">
    <property type="term" value="C:cytoplasm"/>
    <property type="evidence" value="ECO:0007669"/>
    <property type="project" value="UniProtKB-UniRule"/>
</dbReference>
<evidence type="ECO:0000256" key="9">
    <source>
        <dbReference type="ARBA" id="ARBA00023212"/>
    </source>
</evidence>
<feature type="repeat" description="WD" evidence="12">
    <location>
        <begin position="110"/>
        <end position="151"/>
    </location>
</feature>
<keyword evidence="8 11" id="KW-0175">Coiled coil</keyword>
<proteinExistence type="inferred from homology"/>
<evidence type="ECO:0000256" key="5">
    <source>
        <dbReference type="ARBA" id="ARBA00022701"/>
    </source>
</evidence>
<dbReference type="CDD" id="cd00200">
    <property type="entry name" value="WD40"/>
    <property type="match status" value="1"/>
</dbReference>
<dbReference type="GO" id="GO:0070840">
    <property type="term" value="F:dynein complex binding"/>
    <property type="evidence" value="ECO:0007669"/>
    <property type="project" value="UniProtKB-UniRule"/>
</dbReference>
<feature type="coiled-coil region" evidence="11">
    <location>
        <begin position="62"/>
        <end position="89"/>
    </location>
</feature>
<evidence type="ECO:0000256" key="1">
    <source>
        <dbReference type="ARBA" id="ARBA00022448"/>
    </source>
</evidence>
<keyword evidence="7 11" id="KW-0498">Mitosis</keyword>
<dbReference type="FunFam" id="1.20.960.30:FF:000002">
    <property type="entry name" value="Platelet-activating factor acetylhydrolase ib"/>
    <property type="match status" value="1"/>
</dbReference>
<comment type="subunit">
    <text evidence="11">Self-associates. Interacts with NDL1 and dynein.</text>
</comment>
<keyword evidence="5 11" id="KW-0493">Microtubule</keyword>
<reference evidence="14" key="1">
    <citation type="submission" date="2021-10" db="EMBL/GenBank/DDBJ databases">
        <title>De novo Genome Assembly of Clathrus columnatus (Basidiomycota, Fungi) Using Illumina and Nanopore Sequence Data.</title>
        <authorList>
            <person name="Ogiso-Tanaka E."/>
            <person name="Itagaki H."/>
            <person name="Hosoya T."/>
            <person name="Hosaka K."/>
        </authorList>
    </citation>
    <scope>NUCLEOTIDE SEQUENCE</scope>
    <source>
        <strain evidence="14">MO-923</strain>
    </source>
</reference>
<comment type="similarity">
    <text evidence="11">Belongs to the WD repeat LIS1/nudF family.</text>
</comment>
<dbReference type="InterPro" id="IPR001680">
    <property type="entry name" value="WD40_rpt"/>
</dbReference>
<evidence type="ECO:0000313" key="14">
    <source>
        <dbReference type="EMBL" id="GJJ15918.1"/>
    </source>
</evidence>
<organism evidence="14 15">
    <name type="scientific">Clathrus columnatus</name>
    <dbReference type="NCBI Taxonomy" id="1419009"/>
    <lineage>
        <taxon>Eukaryota</taxon>
        <taxon>Fungi</taxon>
        <taxon>Dikarya</taxon>
        <taxon>Basidiomycota</taxon>
        <taxon>Agaricomycotina</taxon>
        <taxon>Agaricomycetes</taxon>
        <taxon>Phallomycetidae</taxon>
        <taxon>Phallales</taxon>
        <taxon>Clathraceae</taxon>
        <taxon>Clathrus</taxon>
    </lineage>
</organism>
<dbReference type="PROSITE" id="PS00678">
    <property type="entry name" value="WD_REPEATS_1"/>
    <property type="match status" value="3"/>
</dbReference>
<dbReference type="Pfam" id="PF00400">
    <property type="entry name" value="WD40"/>
    <property type="match status" value="6"/>
</dbReference>
<keyword evidence="4 11" id="KW-0132">Cell division</keyword>
<dbReference type="PROSITE" id="PS50896">
    <property type="entry name" value="LISH"/>
    <property type="match status" value="1"/>
</dbReference>
<evidence type="ECO:0000256" key="3">
    <source>
        <dbReference type="ARBA" id="ARBA00022574"/>
    </source>
</evidence>
<evidence type="ECO:0000256" key="4">
    <source>
        <dbReference type="ARBA" id="ARBA00022618"/>
    </source>
</evidence>
<dbReference type="Gene3D" id="1.20.960.30">
    <property type="match status" value="1"/>
</dbReference>
<name>A0AAV5AQX5_9AGAM</name>
<accession>A0AAV5AQX5</accession>
<dbReference type="InterPro" id="IPR017252">
    <property type="entry name" value="Dynein_regulator_LIS1"/>
</dbReference>
<keyword evidence="9 11" id="KW-0206">Cytoskeleton</keyword>
<evidence type="ECO:0000256" key="12">
    <source>
        <dbReference type="PROSITE-ProRule" id="PRU00221"/>
    </source>
</evidence>
<dbReference type="InterPro" id="IPR036322">
    <property type="entry name" value="WD40_repeat_dom_sf"/>
</dbReference>
<feature type="domain" description="PAC1-like LisH-like dimerisation" evidence="13">
    <location>
        <begin position="7"/>
        <end position="37"/>
    </location>
</feature>
<feature type="repeat" description="WD" evidence="12">
    <location>
        <begin position="346"/>
        <end position="387"/>
    </location>
</feature>
<evidence type="ECO:0000259" key="13">
    <source>
        <dbReference type="Pfam" id="PF24951"/>
    </source>
</evidence>
<dbReference type="EMBL" id="BPWL01000011">
    <property type="protein sequence ID" value="GJJ15918.1"/>
    <property type="molecule type" value="Genomic_DNA"/>
</dbReference>
<dbReference type="InterPro" id="IPR053299">
    <property type="entry name" value="ASTRA_WD_repeat"/>
</dbReference>
<dbReference type="InterPro" id="IPR056795">
    <property type="entry name" value="PAC1-like_LisH-like_dom"/>
</dbReference>
<keyword evidence="2 11" id="KW-0963">Cytoplasm</keyword>
<dbReference type="PANTHER" id="PTHR44156">
    <property type="entry name" value="SUPERNUMERARY LIMBS, ISOFORM B-RELATED"/>
    <property type="match status" value="1"/>
</dbReference>
<keyword evidence="1 11" id="KW-0813">Transport</keyword>
<feature type="repeat" description="WD" evidence="12">
    <location>
        <begin position="195"/>
        <end position="236"/>
    </location>
</feature>
<dbReference type="GO" id="GO:0005875">
    <property type="term" value="C:microtubule associated complex"/>
    <property type="evidence" value="ECO:0007669"/>
    <property type="project" value="UniProtKB-UniRule"/>
</dbReference>